<dbReference type="PANTHER" id="PTHR10332:SF88">
    <property type="entry name" value="EQUILIBRATIVE NUCLEOSIDE TRANSPORTER 1, ISOFORM A"/>
    <property type="match status" value="1"/>
</dbReference>
<evidence type="ECO:0000259" key="8">
    <source>
        <dbReference type="PROSITE" id="PS50866"/>
    </source>
</evidence>
<feature type="transmembrane region" description="Helical" evidence="7">
    <location>
        <begin position="299"/>
        <end position="321"/>
    </location>
</feature>
<evidence type="ECO:0000256" key="4">
    <source>
        <dbReference type="ARBA" id="ARBA00022692"/>
    </source>
</evidence>
<evidence type="ECO:0000256" key="5">
    <source>
        <dbReference type="ARBA" id="ARBA00022989"/>
    </source>
</evidence>
<dbReference type="AlphaFoldDB" id="A0A9P8NXN6"/>
<keyword evidence="4 7" id="KW-0812">Transmembrane</keyword>
<reference evidence="9" key="1">
    <citation type="journal article" date="2021" name="Open Biol.">
        <title>Shared evolutionary footprints suggest mitochondrial oxidative damage underlies multiple complex I losses in fungi.</title>
        <authorList>
            <person name="Schikora-Tamarit M.A."/>
            <person name="Marcet-Houben M."/>
            <person name="Nosek J."/>
            <person name="Gabaldon T."/>
        </authorList>
    </citation>
    <scope>NUCLEOTIDE SEQUENCE</scope>
    <source>
        <strain evidence="9">CBS6075</strain>
    </source>
</reference>
<dbReference type="GO" id="GO:0015205">
    <property type="term" value="F:nucleobase transmembrane transporter activity"/>
    <property type="evidence" value="ECO:0007669"/>
    <property type="project" value="TreeGrafter"/>
</dbReference>
<keyword evidence="3" id="KW-0813">Transport</keyword>
<name>A0A9P8NXN6_9ASCO</name>
<feature type="transmembrane region" description="Helical" evidence="7">
    <location>
        <begin position="398"/>
        <end position="418"/>
    </location>
</feature>
<dbReference type="GO" id="GO:0000329">
    <property type="term" value="C:fungal-type vacuole membrane"/>
    <property type="evidence" value="ECO:0007669"/>
    <property type="project" value="TreeGrafter"/>
</dbReference>
<dbReference type="PROSITE" id="PS50866">
    <property type="entry name" value="GOLD"/>
    <property type="match status" value="1"/>
</dbReference>
<feature type="transmembrane region" description="Helical" evidence="7">
    <location>
        <begin position="523"/>
        <end position="544"/>
    </location>
</feature>
<dbReference type="GO" id="GO:0034257">
    <property type="term" value="F:nicotinamide riboside transmembrane transporter activity"/>
    <property type="evidence" value="ECO:0007669"/>
    <property type="project" value="TreeGrafter"/>
</dbReference>
<feature type="transmembrane region" description="Helical" evidence="7">
    <location>
        <begin position="327"/>
        <end position="353"/>
    </location>
</feature>
<evidence type="ECO:0000313" key="9">
    <source>
        <dbReference type="EMBL" id="KAH3661665.1"/>
    </source>
</evidence>
<feature type="transmembrane region" description="Helical" evidence="7">
    <location>
        <begin position="365"/>
        <end position="386"/>
    </location>
</feature>
<organism evidence="9 10">
    <name type="scientific">Ogataea philodendri</name>
    <dbReference type="NCBI Taxonomy" id="1378263"/>
    <lineage>
        <taxon>Eukaryota</taxon>
        <taxon>Fungi</taxon>
        <taxon>Dikarya</taxon>
        <taxon>Ascomycota</taxon>
        <taxon>Saccharomycotina</taxon>
        <taxon>Pichiomycetes</taxon>
        <taxon>Pichiales</taxon>
        <taxon>Pichiaceae</taxon>
        <taxon>Ogataea</taxon>
    </lineage>
</organism>
<feature type="transmembrane region" description="Helical" evidence="7">
    <location>
        <begin position="556"/>
        <end position="580"/>
    </location>
</feature>
<comment type="subcellular location">
    <subcellularLocation>
        <location evidence="1">Membrane</location>
        <topology evidence="1">Multi-pass membrane protein</topology>
    </subcellularLocation>
</comment>
<dbReference type="Pfam" id="PF01733">
    <property type="entry name" value="Nucleoside_tran"/>
    <property type="match status" value="1"/>
</dbReference>
<evidence type="ECO:0000313" key="10">
    <source>
        <dbReference type="Proteomes" id="UP000769157"/>
    </source>
</evidence>
<feature type="transmembrane region" description="Helical" evidence="7">
    <location>
        <begin position="592"/>
        <end position="612"/>
    </location>
</feature>
<sequence length="975" mass="108995">MQTGQPSFGIYESLVGTRSLEPLRNNPDSLLATIKMFGLDSSNDPVYLNQLQDLVADFDQLAPTSVLFIGAETDFAYSVLYLANEFLKTGKQFVLHAVFNTASLSEDMRKVLLYLVDSSGIVQIRPHLCSNLELFLSDQSSEYDWILINHRSSETDLKTLRLLESVSIVQPGVAVARINYPVQTDTEFNRYLLGSPVYKRNANDLCGDQDIVVFRPPVGPPFKLSNLKYITFLVCGIANLWPWNCFLSASEYFQDTFSSRPVLADTYSSSMMTISTLTSAMFNFYLSQRQKGADYRFRLNMGGLLQSGVFLLLTLSTMIPNKPVVPYFLYVMTSVFVSSCATSLAQVGVLALVNTEGPIYANASVVGNAIAGVLPSISLIVSILATNSQTNRDQQVRNYFFTSFSIGLASLLLLWITYKYKEKAGQFQKLSDDANSLDSEVEDQDTHVSFRELWDILKYVQIAIFLTLSLTLIFPVFASNIFSKSVDKKYFVPIAFLLWNLGDLAGRVITAFPLFVLQNQTRLIGYAVARVVFVPLFLMCNVRGHSRVFGDFVYLVLQFLFGLSNGQLFSSCFMAIGTLLTTDREKKAAGGFTAFLINVGLLVGSVISYLFVRHAAHENHVEHRKPEDPALGGLDGGLVSVVSCFVVLEGVGELAQFLLDPQSRSLHSLDGCVFCRGVRQRRLELVVVLDLKVHDFLGKGGHFVRETELVLSNKVCGEDVVALSLFLLVGEDSASWGFDGVVHVERSTGLDSKVVADVGALVLVEDVEARLFIGLKREREGGSRHVGQQTREGEQSGEHWENNKKKGIFLASRRVRALTFQITDRDRDSTEQLTADFWIKAPSGRIMEKMSDVSHGEVQIKAQEAGKFEYCFSNEGSSIKTKDVSFNVHGVVYVDVNDNSNDNLDFSVRKLMELVYDVKNEQNYIVVRERTHRNTAESTNSRVKYWSVFQLIVVVLNSLFQVFYLKRFFEVKTAV</sequence>
<dbReference type="InterPro" id="IPR002259">
    <property type="entry name" value="Eqnu_transpt"/>
</dbReference>
<dbReference type="Proteomes" id="UP000769157">
    <property type="component" value="Unassembled WGS sequence"/>
</dbReference>
<dbReference type="InterPro" id="IPR009038">
    <property type="entry name" value="GOLD_dom"/>
</dbReference>
<evidence type="ECO:0000256" key="7">
    <source>
        <dbReference type="SAM" id="Phobius"/>
    </source>
</evidence>
<protein>
    <recommendedName>
        <fullName evidence="8">GOLD domain-containing protein</fullName>
    </recommendedName>
</protein>
<dbReference type="RefSeq" id="XP_046058778.1">
    <property type="nucleotide sequence ID" value="XM_046207809.1"/>
</dbReference>
<gene>
    <name evidence="9" type="ORF">OGAPHI_006515</name>
</gene>
<dbReference type="InterPro" id="IPR036598">
    <property type="entry name" value="GOLD_dom_sf"/>
</dbReference>
<comment type="similarity">
    <text evidence="2">Belongs to the SLC29A/ENT transporter (TC 2.A.57) family.</text>
</comment>
<comment type="caution">
    <text evidence="9">The sequence shown here is derived from an EMBL/GenBank/DDBJ whole genome shotgun (WGS) entry which is preliminary data.</text>
</comment>
<dbReference type="Pfam" id="PF01105">
    <property type="entry name" value="EMP24_GP25L"/>
    <property type="match status" value="1"/>
</dbReference>
<dbReference type="SMART" id="SM01190">
    <property type="entry name" value="EMP24_GP25L"/>
    <property type="match status" value="1"/>
</dbReference>
<keyword evidence="10" id="KW-1185">Reference proteome</keyword>
<feature type="domain" description="GOLD" evidence="8">
    <location>
        <begin position="836"/>
        <end position="890"/>
    </location>
</feature>
<dbReference type="SUPFAM" id="SSF103473">
    <property type="entry name" value="MFS general substrate transporter"/>
    <property type="match status" value="1"/>
</dbReference>
<evidence type="ECO:0000256" key="6">
    <source>
        <dbReference type="ARBA" id="ARBA00023136"/>
    </source>
</evidence>
<keyword evidence="5 7" id="KW-1133">Transmembrane helix</keyword>
<dbReference type="GeneID" id="70238479"/>
<feature type="transmembrane region" description="Helical" evidence="7">
    <location>
        <begin position="490"/>
        <end position="516"/>
    </location>
</feature>
<evidence type="ECO:0000256" key="2">
    <source>
        <dbReference type="ARBA" id="ARBA00007965"/>
    </source>
</evidence>
<keyword evidence="6 7" id="KW-0472">Membrane</keyword>
<feature type="transmembrane region" description="Helical" evidence="7">
    <location>
        <begin position="269"/>
        <end position="287"/>
    </location>
</feature>
<accession>A0A9P8NXN6</accession>
<feature type="transmembrane region" description="Helical" evidence="7">
    <location>
        <begin position="459"/>
        <end position="478"/>
    </location>
</feature>
<dbReference type="EMBL" id="JAEUBE010000439">
    <property type="protein sequence ID" value="KAH3661665.1"/>
    <property type="molecule type" value="Genomic_DNA"/>
</dbReference>
<dbReference type="OrthoDB" id="46396at2759"/>
<dbReference type="InterPro" id="IPR036259">
    <property type="entry name" value="MFS_trans_sf"/>
</dbReference>
<dbReference type="PANTHER" id="PTHR10332">
    <property type="entry name" value="EQUILIBRATIVE NUCLEOSIDE TRANSPORTER"/>
    <property type="match status" value="1"/>
</dbReference>
<reference evidence="9" key="2">
    <citation type="submission" date="2021-01" db="EMBL/GenBank/DDBJ databases">
        <authorList>
            <person name="Schikora-Tamarit M.A."/>
        </authorList>
    </citation>
    <scope>NUCLEOTIDE SEQUENCE</scope>
    <source>
        <strain evidence="9">CBS6075</strain>
    </source>
</reference>
<evidence type="ECO:0000256" key="3">
    <source>
        <dbReference type="ARBA" id="ARBA00022448"/>
    </source>
</evidence>
<proteinExistence type="inferred from homology"/>
<dbReference type="GO" id="GO:0005886">
    <property type="term" value="C:plasma membrane"/>
    <property type="evidence" value="ECO:0007669"/>
    <property type="project" value="TreeGrafter"/>
</dbReference>
<dbReference type="SUPFAM" id="SSF101576">
    <property type="entry name" value="Supernatant protein factor (SPF), C-terminal domain"/>
    <property type="match status" value="1"/>
</dbReference>
<evidence type="ECO:0000256" key="1">
    <source>
        <dbReference type="ARBA" id="ARBA00004141"/>
    </source>
</evidence>